<organism evidence="1 2">
    <name type="scientific">Ceratodon purpureus</name>
    <name type="common">Fire moss</name>
    <name type="synonym">Dicranum purpureum</name>
    <dbReference type="NCBI Taxonomy" id="3225"/>
    <lineage>
        <taxon>Eukaryota</taxon>
        <taxon>Viridiplantae</taxon>
        <taxon>Streptophyta</taxon>
        <taxon>Embryophyta</taxon>
        <taxon>Bryophyta</taxon>
        <taxon>Bryophytina</taxon>
        <taxon>Bryopsida</taxon>
        <taxon>Dicranidae</taxon>
        <taxon>Pseudoditrichales</taxon>
        <taxon>Ditrichaceae</taxon>
        <taxon>Ceratodon</taxon>
    </lineage>
</organism>
<name>A0A8T0HUF0_CERPU</name>
<accession>A0A8T0HUF0</accession>
<proteinExistence type="predicted"/>
<protein>
    <submittedName>
        <fullName evidence="1">Uncharacterized protein</fullName>
    </submittedName>
</protein>
<keyword evidence="2" id="KW-1185">Reference proteome</keyword>
<dbReference type="PANTHER" id="PTHR33977">
    <property type="entry name" value="ZINC ION BINDING PROTEIN"/>
    <property type="match status" value="1"/>
</dbReference>
<comment type="caution">
    <text evidence="1">The sequence shown here is derived from an EMBL/GenBank/DDBJ whole genome shotgun (WGS) entry which is preliminary data.</text>
</comment>
<dbReference type="AlphaFoldDB" id="A0A8T0HUF0"/>
<reference evidence="1" key="1">
    <citation type="submission" date="2020-06" db="EMBL/GenBank/DDBJ databases">
        <title>WGS assembly of Ceratodon purpureus strain R40.</title>
        <authorList>
            <person name="Carey S.B."/>
            <person name="Jenkins J."/>
            <person name="Shu S."/>
            <person name="Lovell J.T."/>
            <person name="Sreedasyam A."/>
            <person name="Maumus F."/>
            <person name="Tiley G.P."/>
            <person name="Fernandez-Pozo N."/>
            <person name="Barry K."/>
            <person name="Chen C."/>
            <person name="Wang M."/>
            <person name="Lipzen A."/>
            <person name="Daum C."/>
            <person name="Saski C.A."/>
            <person name="Payton A.C."/>
            <person name="Mcbreen J.C."/>
            <person name="Conrad R.E."/>
            <person name="Kollar L.M."/>
            <person name="Olsson S."/>
            <person name="Huttunen S."/>
            <person name="Landis J.B."/>
            <person name="Wickett N.J."/>
            <person name="Johnson M.G."/>
            <person name="Rensing S.A."/>
            <person name="Grimwood J."/>
            <person name="Schmutz J."/>
            <person name="Mcdaniel S.F."/>
        </authorList>
    </citation>
    <scope>NUCLEOTIDE SEQUENCE</scope>
    <source>
        <strain evidence="1">R40</strain>
    </source>
</reference>
<evidence type="ECO:0000313" key="2">
    <source>
        <dbReference type="Proteomes" id="UP000822688"/>
    </source>
</evidence>
<evidence type="ECO:0000313" key="1">
    <source>
        <dbReference type="EMBL" id="KAG0574361.1"/>
    </source>
</evidence>
<dbReference type="EMBL" id="CM026426">
    <property type="protein sequence ID" value="KAG0574361.1"/>
    <property type="molecule type" value="Genomic_DNA"/>
</dbReference>
<gene>
    <name evidence="1" type="ORF">KC19_VG257100</name>
</gene>
<sequence>MVFDEWHNGIPVAYILTSRCAKKDLIPWMTALNSRMNDERPDWRPATFIVDCAQGEINAIKYSCASGTFDGLGKRTAVTRYQIKSGELLS</sequence>
<dbReference type="PANTHER" id="PTHR33977:SF1">
    <property type="entry name" value="ZINC ION BINDING PROTEIN"/>
    <property type="match status" value="1"/>
</dbReference>
<dbReference type="Proteomes" id="UP000822688">
    <property type="component" value="Chromosome V"/>
</dbReference>